<protein>
    <recommendedName>
        <fullName evidence="3">Endonuclease/exonuclease/phosphatase domain-containing protein</fullName>
    </recommendedName>
</protein>
<dbReference type="EMBL" id="BPVZ01000069">
    <property type="protein sequence ID" value="GKV25404.1"/>
    <property type="molecule type" value="Genomic_DNA"/>
</dbReference>
<keyword evidence="5" id="KW-1185">Reference proteome</keyword>
<dbReference type="Pfam" id="PF03372">
    <property type="entry name" value="Exo_endo_phos"/>
    <property type="match status" value="1"/>
</dbReference>
<dbReference type="InterPro" id="IPR005135">
    <property type="entry name" value="Endo/exonuclease/phosphatase"/>
</dbReference>
<dbReference type="GO" id="GO:0003824">
    <property type="term" value="F:catalytic activity"/>
    <property type="evidence" value="ECO:0007669"/>
    <property type="project" value="InterPro"/>
</dbReference>
<dbReference type="PANTHER" id="PTHR33710:SF64">
    <property type="entry name" value="ENDONUCLEASE_EXONUCLEASE_PHOSPHATASE DOMAIN-CONTAINING PROTEIN"/>
    <property type="match status" value="1"/>
</dbReference>
<dbReference type="Proteomes" id="UP001054252">
    <property type="component" value="Unassembled WGS sequence"/>
</dbReference>
<dbReference type="PANTHER" id="PTHR33710">
    <property type="entry name" value="BNAC02G09200D PROTEIN"/>
    <property type="match status" value="1"/>
</dbReference>
<keyword evidence="2" id="KW-0812">Transmembrane</keyword>
<feature type="compositionally biased region" description="Basic and acidic residues" evidence="1">
    <location>
        <begin position="80"/>
        <end position="90"/>
    </location>
</feature>
<evidence type="ECO:0000313" key="5">
    <source>
        <dbReference type="Proteomes" id="UP001054252"/>
    </source>
</evidence>
<feature type="transmembrane region" description="Helical" evidence="2">
    <location>
        <begin position="572"/>
        <end position="592"/>
    </location>
</feature>
<sequence>MTSRQKVQNPIIECSEEAGIEMSCKELTEKNLGSEPNTQKKSPEVEESTNMGQAHIKTVRRRANLNSKEDNYSNSNDSDESNKEVGEDVFWKGFEREKGRLEDWMSKQMGKMAKKKRRKVRKCSSLYSNTGVEVAGAEGRRGRGKQSMQPTERKLTPKFLPNPNGLVAGDSIGDSNIQNSVAEDDDEMIQRIEELEERDRKAKKDMAYRDMGVNSKETKLEMVDRNICRRVWGTEDFDWVSKPSNGMSGGLLCVWNSKVLKKEEVLEGENFIGVYGLWGEDKLPVNIVNIYSPCQLTGKRALWEELQHLMNNRRGTWCLAGDFNAVRRAEERAGCTRISGEMREFDEFIHNAELLDLPLLGRKYTWYNSNGQHMSRIDRFLLSEDWIMEWSDVKQWGLRRSVSDHCPILLKNEKVDWGPKPFKFFDAWLDQPGCKEVIRDVWNHKEVKGWKGFKLKEKLKNTKQALKEWSRKSINEVDGKIKEAENVIAEIDEKGEKTQLVADDIEKRRISFVDLWKNLRIKERIWQQKSRKMWLREGDANTKFFHRCMARDVIVFRGEEGGFLLDSKGGGLFLICMIVASLSLISMVVFACGDSGQKPRRSVGYGGGGGGGCGGGGGGCGGGGG</sequence>
<feature type="region of interest" description="Disordered" evidence="1">
    <location>
        <begin position="136"/>
        <end position="163"/>
    </location>
</feature>
<feature type="domain" description="Endonuclease/exonuclease/phosphatase" evidence="3">
    <location>
        <begin position="243"/>
        <end position="405"/>
    </location>
</feature>
<accession>A0AAV5KLC5</accession>
<evidence type="ECO:0000256" key="1">
    <source>
        <dbReference type="SAM" id="MobiDB-lite"/>
    </source>
</evidence>
<reference evidence="4 5" key="1">
    <citation type="journal article" date="2021" name="Commun. Biol.">
        <title>The genome of Shorea leprosula (Dipterocarpaceae) highlights the ecological relevance of drought in aseasonal tropical rainforests.</title>
        <authorList>
            <person name="Ng K.K.S."/>
            <person name="Kobayashi M.J."/>
            <person name="Fawcett J.A."/>
            <person name="Hatakeyama M."/>
            <person name="Paape T."/>
            <person name="Ng C.H."/>
            <person name="Ang C.C."/>
            <person name="Tnah L.H."/>
            <person name="Lee C.T."/>
            <person name="Nishiyama T."/>
            <person name="Sese J."/>
            <person name="O'Brien M.J."/>
            <person name="Copetti D."/>
            <person name="Mohd Noor M.I."/>
            <person name="Ong R.C."/>
            <person name="Putra M."/>
            <person name="Sireger I.Z."/>
            <person name="Indrioko S."/>
            <person name="Kosugi Y."/>
            <person name="Izuno A."/>
            <person name="Isagi Y."/>
            <person name="Lee S.L."/>
            <person name="Shimizu K.K."/>
        </authorList>
    </citation>
    <scope>NUCLEOTIDE SEQUENCE [LARGE SCALE GENOMIC DNA]</scope>
    <source>
        <strain evidence="4">214</strain>
    </source>
</reference>
<keyword evidence="2" id="KW-0472">Membrane</keyword>
<dbReference type="Gene3D" id="3.60.10.10">
    <property type="entry name" value="Endonuclease/exonuclease/phosphatase"/>
    <property type="match status" value="1"/>
</dbReference>
<feature type="region of interest" description="Disordered" evidence="1">
    <location>
        <begin position="27"/>
        <end position="90"/>
    </location>
</feature>
<keyword evidence="2" id="KW-1133">Transmembrane helix</keyword>
<evidence type="ECO:0000256" key="2">
    <source>
        <dbReference type="SAM" id="Phobius"/>
    </source>
</evidence>
<organism evidence="4 5">
    <name type="scientific">Rubroshorea leprosula</name>
    <dbReference type="NCBI Taxonomy" id="152421"/>
    <lineage>
        <taxon>Eukaryota</taxon>
        <taxon>Viridiplantae</taxon>
        <taxon>Streptophyta</taxon>
        <taxon>Embryophyta</taxon>
        <taxon>Tracheophyta</taxon>
        <taxon>Spermatophyta</taxon>
        <taxon>Magnoliopsida</taxon>
        <taxon>eudicotyledons</taxon>
        <taxon>Gunneridae</taxon>
        <taxon>Pentapetalae</taxon>
        <taxon>rosids</taxon>
        <taxon>malvids</taxon>
        <taxon>Malvales</taxon>
        <taxon>Dipterocarpaceae</taxon>
        <taxon>Rubroshorea</taxon>
    </lineage>
</organism>
<dbReference type="SUPFAM" id="SSF56219">
    <property type="entry name" value="DNase I-like"/>
    <property type="match status" value="1"/>
</dbReference>
<evidence type="ECO:0000313" key="4">
    <source>
        <dbReference type="EMBL" id="GKV25404.1"/>
    </source>
</evidence>
<name>A0AAV5KLC5_9ROSI</name>
<evidence type="ECO:0000259" key="3">
    <source>
        <dbReference type="Pfam" id="PF03372"/>
    </source>
</evidence>
<comment type="caution">
    <text evidence="4">The sequence shown here is derived from an EMBL/GenBank/DDBJ whole genome shotgun (WGS) entry which is preliminary data.</text>
</comment>
<proteinExistence type="predicted"/>
<gene>
    <name evidence="4" type="ORF">SLEP1_g34851</name>
</gene>
<dbReference type="InterPro" id="IPR036691">
    <property type="entry name" value="Endo/exonu/phosph_ase_sf"/>
</dbReference>
<dbReference type="AlphaFoldDB" id="A0AAV5KLC5"/>